<feature type="compositionally biased region" description="Basic and acidic residues" evidence="1">
    <location>
        <begin position="1"/>
        <end position="21"/>
    </location>
</feature>
<evidence type="ECO:0000256" key="2">
    <source>
        <dbReference type="SAM" id="Phobius"/>
    </source>
</evidence>
<organism evidence="3 4">
    <name type="scientific">Algimonas porphyrae</name>
    <dbReference type="NCBI Taxonomy" id="1128113"/>
    <lineage>
        <taxon>Bacteria</taxon>
        <taxon>Pseudomonadati</taxon>
        <taxon>Pseudomonadota</taxon>
        <taxon>Alphaproteobacteria</taxon>
        <taxon>Maricaulales</taxon>
        <taxon>Robiginitomaculaceae</taxon>
        <taxon>Algimonas</taxon>
    </lineage>
</organism>
<gene>
    <name evidence="3" type="ORF">GCM10007854_08440</name>
</gene>
<name>A0ABQ5UZN6_9PROT</name>
<accession>A0ABQ5UZN6</accession>
<evidence type="ECO:0000313" key="3">
    <source>
        <dbReference type="EMBL" id="GLQ19889.1"/>
    </source>
</evidence>
<dbReference type="InterPro" id="IPR010865">
    <property type="entry name" value="DUF1499"/>
</dbReference>
<feature type="transmembrane region" description="Helical" evidence="2">
    <location>
        <begin position="115"/>
        <end position="134"/>
    </location>
</feature>
<evidence type="ECO:0000256" key="1">
    <source>
        <dbReference type="SAM" id="MobiDB-lite"/>
    </source>
</evidence>
<keyword evidence="2" id="KW-1133">Transmembrane helix</keyword>
<keyword evidence="2" id="KW-0812">Transmembrane</keyword>
<dbReference type="EMBL" id="BSNJ01000002">
    <property type="protein sequence ID" value="GLQ19889.1"/>
    <property type="molecule type" value="Genomic_DNA"/>
</dbReference>
<sequence>MTQTPHDKPANTPPDPDHEPIVTETADPTVYDKAPTEPKLHLIRRWILRITLALTILSPLVFILAGLGAKIGLWSWQFGLGTLTREVGPILLIATAVMGLIALLAGLLIKPRKGLIIAIFALIIPVIAFAQLSATRAKVASLPFIHDITTDTQDPPVFGSVIMAERDATDGVNTVDYAGKRARTSERDSNGEPVMKLVSALQTQAYPEIRTLVLSEAPDVAFGRAEQVARNMGWTIKETDPAGGRIDATAETFWYGFKDDVTIRLRPAQGDGTRVDIRSTSRVGGSDLGANAERIGKFLDAMTEG</sequence>
<keyword evidence="2" id="KW-0472">Membrane</keyword>
<dbReference type="Proteomes" id="UP001161390">
    <property type="component" value="Unassembled WGS sequence"/>
</dbReference>
<evidence type="ECO:0000313" key="4">
    <source>
        <dbReference type="Proteomes" id="UP001161390"/>
    </source>
</evidence>
<dbReference type="RefSeq" id="WP_284369958.1">
    <property type="nucleotide sequence ID" value="NZ_BSNJ01000002.1"/>
</dbReference>
<feature type="transmembrane region" description="Helical" evidence="2">
    <location>
        <begin position="46"/>
        <end position="67"/>
    </location>
</feature>
<feature type="region of interest" description="Disordered" evidence="1">
    <location>
        <begin position="1"/>
        <end position="32"/>
    </location>
</feature>
<reference evidence="3" key="1">
    <citation type="journal article" date="2014" name="Int. J. Syst. Evol. Microbiol.">
        <title>Complete genome of a new Firmicutes species belonging to the dominant human colonic microbiota ('Ruminococcus bicirculans') reveals two chromosomes and a selective capacity to utilize plant glucans.</title>
        <authorList>
            <consortium name="NISC Comparative Sequencing Program"/>
            <person name="Wegmann U."/>
            <person name="Louis P."/>
            <person name="Goesmann A."/>
            <person name="Henrissat B."/>
            <person name="Duncan S.H."/>
            <person name="Flint H.J."/>
        </authorList>
    </citation>
    <scope>NUCLEOTIDE SEQUENCE</scope>
    <source>
        <strain evidence="3">NBRC 108216</strain>
    </source>
</reference>
<feature type="transmembrane region" description="Helical" evidence="2">
    <location>
        <begin position="87"/>
        <end position="108"/>
    </location>
</feature>
<comment type="caution">
    <text evidence="3">The sequence shown here is derived from an EMBL/GenBank/DDBJ whole genome shotgun (WGS) entry which is preliminary data.</text>
</comment>
<protein>
    <recommendedName>
        <fullName evidence="5">DUF1499 domain-containing protein</fullName>
    </recommendedName>
</protein>
<evidence type="ECO:0008006" key="5">
    <source>
        <dbReference type="Google" id="ProtNLM"/>
    </source>
</evidence>
<proteinExistence type="predicted"/>
<reference evidence="3" key="2">
    <citation type="submission" date="2023-01" db="EMBL/GenBank/DDBJ databases">
        <title>Draft genome sequence of Algimonas porphyrae strain NBRC 108216.</title>
        <authorList>
            <person name="Sun Q."/>
            <person name="Mori K."/>
        </authorList>
    </citation>
    <scope>NUCLEOTIDE SEQUENCE</scope>
    <source>
        <strain evidence="3">NBRC 108216</strain>
    </source>
</reference>
<dbReference type="Pfam" id="PF07386">
    <property type="entry name" value="DUF1499"/>
    <property type="match status" value="1"/>
</dbReference>
<keyword evidence="4" id="KW-1185">Reference proteome</keyword>